<organism evidence="1 2">
    <name type="scientific">Deinococcus peraridilitoris (strain DSM 19664 / LMG 22246 / CIP 109416 / KR-200)</name>
    <dbReference type="NCBI Taxonomy" id="937777"/>
    <lineage>
        <taxon>Bacteria</taxon>
        <taxon>Thermotogati</taxon>
        <taxon>Deinococcota</taxon>
        <taxon>Deinococci</taxon>
        <taxon>Deinococcales</taxon>
        <taxon>Deinococcaceae</taxon>
        <taxon>Deinococcus</taxon>
    </lineage>
</organism>
<dbReference type="HOGENOM" id="CLU_2786988_0_0_0"/>
<dbReference type="KEGG" id="dpd:Deipe_2045"/>
<reference evidence="2" key="1">
    <citation type="submission" date="2012-03" db="EMBL/GenBank/DDBJ databases">
        <title>Complete sequence of chromosome of Deinococcus peraridilitoris DSM 19664.</title>
        <authorList>
            <person name="Lucas S."/>
            <person name="Copeland A."/>
            <person name="Lapidus A."/>
            <person name="Glavina del Rio T."/>
            <person name="Dalin E."/>
            <person name="Tice H."/>
            <person name="Bruce D."/>
            <person name="Goodwin L."/>
            <person name="Pitluck S."/>
            <person name="Peters L."/>
            <person name="Mikhailova N."/>
            <person name="Lu M."/>
            <person name="Kyrpides N."/>
            <person name="Mavromatis K."/>
            <person name="Ivanova N."/>
            <person name="Brettin T."/>
            <person name="Detter J.C."/>
            <person name="Han C."/>
            <person name="Larimer F."/>
            <person name="Land M."/>
            <person name="Hauser L."/>
            <person name="Markowitz V."/>
            <person name="Cheng J.-F."/>
            <person name="Hugenholtz P."/>
            <person name="Woyke T."/>
            <person name="Wu D."/>
            <person name="Pukall R."/>
            <person name="Steenblock K."/>
            <person name="Brambilla E."/>
            <person name="Klenk H.-P."/>
            <person name="Eisen J.A."/>
        </authorList>
    </citation>
    <scope>NUCLEOTIDE SEQUENCE [LARGE SCALE GENOMIC DNA]</scope>
    <source>
        <strain evidence="2">DSM 19664 / LMG 22246 / CIP 109416 / KR-200</strain>
    </source>
</reference>
<evidence type="ECO:0008006" key="3">
    <source>
        <dbReference type="Google" id="ProtNLM"/>
    </source>
</evidence>
<dbReference type="STRING" id="937777.Deipe_2045"/>
<dbReference type="RefSeq" id="WP_015235846.1">
    <property type="nucleotide sequence ID" value="NC_019793.1"/>
</dbReference>
<evidence type="ECO:0000313" key="1">
    <source>
        <dbReference type="EMBL" id="AFZ67541.1"/>
    </source>
</evidence>
<sequence length="68" mass="7514">MDQRGLSLAEIAAGTGLDTKTVWHVTQGKKTQKATRKVISLFLAMPEEDLFPISNIQNPIFEEQEAVA</sequence>
<dbReference type="EMBL" id="CP003382">
    <property type="protein sequence ID" value="AFZ67541.1"/>
    <property type="molecule type" value="Genomic_DNA"/>
</dbReference>
<dbReference type="AlphaFoldDB" id="L0A119"/>
<dbReference type="Gene3D" id="1.10.260.40">
    <property type="entry name" value="lambda repressor-like DNA-binding domains"/>
    <property type="match status" value="1"/>
</dbReference>
<accession>L0A119</accession>
<protein>
    <recommendedName>
        <fullName evidence="3">HTH cro/C1-type domain-containing protein</fullName>
    </recommendedName>
</protein>
<dbReference type="PATRIC" id="fig|937777.3.peg.2055"/>
<proteinExistence type="predicted"/>
<evidence type="ECO:0000313" key="2">
    <source>
        <dbReference type="Proteomes" id="UP000010467"/>
    </source>
</evidence>
<gene>
    <name evidence="1" type="ordered locus">Deipe_2045</name>
</gene>
<name>L0A119_DEIPD</name>
<dbReference type="Proteomes" id="UP000010467">
    <property type="component" value="Chromosome"/>
</dbReference>
<dbReference type="InterPro" id="IPR010982">
    <property type="entry name" value="Lambda_DNA-bd_dom_sf"/>
</dbReference>
<dbReference type="GO" id="GO:0003677">
    <property type="term" value="F:DNA binding"/>
    <property type="evidence" value="ECO:0007669"/>
    <property type="project" value="InterPro"/>
</dbReference>
<keyword evidence="2" id="KW-1185">Reference proteome</keyword>